<dbReference type="Proteomes" id="UP000182204">
    <property type="component" value="Chromosome"/>
</dbReference>
<keyword evidence="6 8" id="KW-0456">Lyase</keyword>
<evidence type="ECO:0000256" key="4">
    <source>
        <dbReference type="ARBA" id="ARBA00023004"/>
    </source>
</evidence>
<keyword evidence="3" id="KW-0479">Metal-binding</keyword>
<dbReference type="GO" id="GO:0051539">
    <property type="term" value="F:4 iron, 4 sulfur cluster binding"/>
    <property type="evidence" value="ECO:0007669"/>
    <property type="project" value="UniProtKB-KW"/>
</dbReference>
<organism evidence="8 9">
    <name type="scientific">Clostridium sporogenes</name>
    <dbReference type="NCBI Taxonomy" id="1509"/>
    <lineage>
        <taxon>Bacteria</taxon>
        <taxon>Bacillati</taxon>
        <taxon>Bacillota</taxon>
        <taxon>Clostridia</taxon>
        <taxon>Eubacteriales</taxon>
        <taxon>Clostridiaceae</taxon>
        <taxon>Clostridium</taxon>
    </lineage>
</organism>
<evidence type="ECO:0000256" key="2">
    <source>
        <dbReference type="ARBA" id="ARBA00022485"/>
    </source>
</evidence>
<sequence length="280" mass="30857">MREISVNTIKKVVKKLCIEANYYLPKDVNDKIVQCREEETWNISREVLQTIEENIHIAKEENIPLCQDTGMACIFIEIGQDVHIIGGPLQDSINEGIAEGYKEGYLRKSVVSDPIERINTGDNTPAVIYYNIVQGDRIKITVAPKGFGSENMSKIAMLKPADGLEGIKNFILDVVKEAGPNPCPPIVVGVGIGGTFDKCAYLSKKALLRPIDARNKNKFYKDLEEELLEKINSLGIGPQGFGGKTTALAVNIETFPTHIAGLPIAVNVSCHVTRHKEEII</sequence>
<keyword evidence="2" id="KW-0004">4Fe-4S</keyword>
<dbReference type="STRING" id="413999.CBO3442"/>
<evidence type="ECO:0000256" key="3">
    <source>
        <dbReference type="ARBA" id="ARBA00022723"/>
    </source>
</evidence>
<evidence type="ECO:0000259" key="7">
    <source>
        <dbReference type="Pfam" id="PF05681"/>
    </source>
</evidence>
<evidence type="ECO:0000256" key="6">
    <source>
        <dbReference type="ARBA" id="ARBA00023239"/>
    </source>
</evidence>
<dbReference type="Pfam" id="PF05681">
    <property type="entry name" value="Fumerase"/>
    <property type="match status" value="1"/>
</dbReference>
<dbReference type="NCBIfam" id="TIGR00722">
    <property type="entry name" value="ttdA_fumA_fumB"/>
    <property type="match status" value="1"/>
</dbReference>
<dbReference type="eggNOG" id="COG1951">
    <property type="taxonomic scope" value="Bacteria"/>
</dbReference>
<gene>
    <name evidence="8" type="ORF">NPD5_2415</name>
</gene>
<keyword evidence="4" id="KW-0408">Iron</keyword>
<feature type="domain" description="Fe-S hydro-lyase tartrate dehydratase alpha-type catalytic" evidence="7">
    <location>
        <begin position="11"/>
        <end position="277"/>
    </location>
</feature>
<keyword evidence="5" id="KW-0411">Iron-sulfur</keyword>
<evidence type="ECO:0000256" key="1">
    <source>
        <dbReference type="ARBA" id="ARBA00008876"/>
    </source>
</evidence>
<dbReference type="GO" id="GO:0046872">
    <property type="term" value="F:metal ion binding"/>
    <property type="evidence" value="ECO:0007669"/>
    <property type="project" value="UniProtKB-KW"/>
</dbReference>
<accession>A0A1L3NJU3</accession>
<reference evidence="8 9" key="1">
    <citation type="submission" date="2015-11" db="EMBL/GenBank/DDBJ databases">
        <authorList>
            <person name="Hill K.K."/>
            <person name="Shirey T.B."/>
            <person name="Raphael B."/>
            <person name="Daligault H.E."/>
            <person name="Davenport K.W."/>
            <person name="Bruce D.C."/>
            <person name="Foley B.T."/>
            <person name="Johnson S.L."/>
        </authorList>
    </citation>
    <scope>NUCLEOTIDE SEQUENCE [LARGE SCALE GENOMIC DNA]</scope>
    <source>
        <strain evidence="8 9">CDC_1632</strain>
    </source>
</reference>
<name>A0A1L3NJU3_CLOSG</name>
<dbReference type="GO" id="GO:0016829">
    <property type="term" value="F:lyase activity"/>
    <property type="evidence" value="ECO:0007669"/>
    <property type="project" value="UniProtKB-KW"/>
</dbReference>
<evidence type="ECO:0000256" key="5">
    <source>
        <dbReference type="ARBA" id="ARBA00023014"/>
    </source>
</evidence>
<evidence type="ECO:0000313" key="8">
    <source>
        <dbReference type="EMBL" id="APH16385.1"/>
    </source>
</evidence>
<dbReference type="PANTHER" id="PTHR30389">
    <property type="entry name" value="FUMARATE HYDRATASE-RELATED"/>
    <property type="match status" value="1"/>
</dbReference>
<dbReference type="NCBIfam" id="NF004885">
    <property type="entry name" value="PRK06246.1"/>
    <property type="match status" value="1"/>
</dbReference>
<dbReference type="InterPro" id="IPR004646">
    <property type="entry name" value="Fe-S_hydro-lyase_TtdA-typ_cat"/>
</dbReference>
<dbReference type="RefSeq" id="WP_072585925.1">
    <property type="nucleotide sequence ID" value="NZ_CP013243.1"/>
</dbReference>
<dbReference type="InterPro" id="IPR051208">
    <property type="entry name" value="Class-I_Fumarase/Tartrate_DH"/>
</dbReference>
<proteinExistence type="inferred from homology"/>
<dbReference type="AlphaFoldDB" id="A0A1L3NJU3"/>
<evidence type="ECO:0000313" key="9">
    <source>
        <dbReference type="Proteomes" id="UP000182204"/>
    </source>
</evidence>
<comment type="similarity">
    <text evidence="1">Belongs to the class-I fumarase family.</text>
</comment>
<dbReference type="PANTHER" id="PTHR30389:SF17">
    <property type="entry name" value="L(+)-TARTRATE DEHYDRATASE SUBUNIT ALPHA-RELATED"/>
    <property type="match status" value="1"/>
</dbReference>
<dbReference type="EMBL" id="CP013243">
    <property type="protein sequence ID" value="APH16385.1"/>
    <property type="molecule type" value="Genomic_DNA"/>
</dbReference>
<protein>
    <submittedName>
        <fullName evidence="8">Hydrolyase, tartrate alpha subunit/fumarate, Fe-S type domain protein</fullName>
    </submittedName>
</protein>